<feature type="coiled-coil region" evidence="9">
    <location>
        <begin position="818"/>
        <end position="851"/>
    </location>
</feature>
<feature type="compositionally biased region" description="Polar residues" evidence="10">
    <location>
        <begin position="1307"/>
        <end position="1321"/>
    </location>
</feature>
<dbReference type="GO" id="GO:0005737">
    <property type="term" value="C:cytoplasm"/>
    <property type="evidence" value="ECO:0007669"/>
    <property type="project" value="TreeGrafter"/>
</dbReference>
<evidence type="ECO:0000256" key="4">
    <source>
        <dbReference type="ARBA" id="ARBA00022741"/>
    </source>
</evidence>
<dbReference type="InterPro" id="IPR008271">
    <property type="entry name" value="Ser/Thr_kinase_AS"/>
</dbReference>
<dbReference type="GO" id="GO:0004674">
    <property type="term" value="F:protein serine/threonine kinase activity"/>
    <property type="evidence" value="ECO:0007669"/>
    <property type="project" value="UniProtKB-KW"/>
</dbReference>
<dbReference type="Pfam" id="PF00069">
    <property type="entry name" value="Pkinase"/>
    <property type="match status" value="2"/>
</dbReference>
<evidence type="ECO:0000256" key="9">
    <source>
        <dbReference type="SAM" id="Coils"/>
    </source>
</evidence>
<dbReference type="PROSITE" id="PS50011">
    <property type="entry name" value="PROTEIN_KINASE_DOM"/>
    <property type="match status" value="1"/>
</dbReference>
<comment type="catalytic activity">
    <reaction evidence="8">
        <text>L-seryl-[protein] + ATP = O-phospho-L-seryl-[protein] + ADP + H(+)</text>
        <dbReference type="Rhea" id="RHEA:17989"/>
        <dbReference type="Rhea" id="RHEA-COMP:9863"/>
        <dbReference type="Rhea" id="RHEA-COMP:11604"/>
        <dbReference type="ChEBI" id="CHEBI:15378"/>
        <dbReference type="ChEBI" id="CHEBI:29999"/>
        <dbReference type="ChEBI" id="CHEBI:30616"/>
        <dbReference type="ChEBI" id="CHEBI:83421"/>
        <dbReference type="ChEBI" id="CHEBI:456216"/>
        <dbReference type="EC" id="2.7.11.1"/>
    </reaction>
</comment>
<dbReference type="Proteomes" id="UP000242913">
    <property type="component" value="Unassembled WGS sequence"/>
</dbReference>
<name>A0A238BVS7_9BILA</name>
<feature type="domain" description="Protein kinase" evidence="11">
    <location>
        <begin position="637"/>
        <end position="1243"/>
    </location>
</feature>
<comment type="catalytic activity">
    <reaction evidence="7">
        <text>L-threonyl-[protein] + ATP = O-phospho-L-threonyl-[protein] + ADP + H(+)</text>
        <dbReference type="Rhea" id="RHEA:46608"/>
        <dbReference type="Rhea" id="RHEA-COMP:11060"/>
        <dbReference type="Rhea" id="RHEA-COMP:11605"/>
        <dbReference type="ChEBI" id="CHEBI:15378"/>
        <dbReference type="ChEBI" id="CHEBI:30013"/>
        <dbReference type="ChEBI" id="CHEBI:30616"/>
        <dbReference type="ChEBI" id="CHEBI:61977"/>
        <dbReference type="ChEBI" id="CHEBI:456216"/>
        <dbReference type="EC" id="2.7.11.1"/>
    </reaction>
</comment>
<evidence type="ECO:0000256" key="8">
    <source>
        <dbReference type="ARBA" id="ARBA00048679"/>
    </source>
</evidence>
<evidence type="ECO:0000256" key="1">
    <source>
        <dbReference type="ARBA" id="ARBA00012513"/>
    </source>
</evidence>
<evidence type="ECO:0000256" key="10">
    <source>
        <dbReference type="SAM" id="MobiDB-lite"/>
    </source>
</evidence>
<proteinExistence type="predicted"/>
<accession>A0A238BVS7</accession>
<evidence type="ECO:0000256" key="5">
    <source>
        <dbReference type="ARBA" id="ARBA00022777"/>
    </source>
</evidence>
<evidence type="ECO:0000256" key="6">
    <source>
        <dbReference type="ARBA" id="ARBA00022840"/>
    </source>
</evidence>
<dbReference type="EMBL" id="KZ269993">
    <property type="protein sequence ID" value="OZC09441.1"/>
    <property type="molecule type" value="Genomic_DNA"/>
</dbReference>
<feature type="compositionally biased region" description="Acidic residues" evidence="10">
    <location>
        <begin position="593"/>
        <end position="615"/>
    </location>
</feature>
<keyword evidence="4" id="KW-0547">Nucleotide-binding</keyword>
<evidence type="ECO:0000256" key="7">
    <source>
        <dbReference type="ARBA" id="ARBA00047899"/>
    </source>
</evidence>
<feature type="compositionally biased region" description="Low complexity" evidence="10">
    <location>
        <begin position="479"/>
        <end position="491"/>
    </location>
</feature>
<dbReference type="InterPro" id="IPR000719">
    <property type="entry name" value="Prot_kinase_dom"/>
</dbReference>
<dbReference type="GO" id="GO:0050684">
    <property type="term" value="P:regulation of mRNA processing"/>
    <property type="evidence" value="ECO:0007669"/>
    <property type="project" value="TreeGrafter"/>
</dbReference>
<dbReference type="InterPro" id="IPR051334">
    <property type="entry name" value="SRPK"/>
</dbReference>
<dbReference type="GO" id="GO:0005524">
    <property type="term" value="F:ATP binding"/>
    <property type="evidence" value="ECO:0007669"/>
    <property type="project" value="UniProtKB-KW"/>
</dbReference>
<feature type="compositionally biased region" description="Acidic residues" evidence="10">
    <location>
        <begin position="85"/>
        <end position="97"/>
    </location>
</feature>
<feature type="compositionally biased region" description="Low complexity" evidence="10">
    <location>
        <begin position="1256"/>
        <end position="1268"/>
    </location>
</feature>
<evidence type="ECO:0000256" key="2">
    <source>
        <dbReference type="ARBA" id="ARBA00022527"/>
    </source>
</evidence>
<dbReference type="PANTHER" id="PTHR47634">
    <property type="entry name" value="PROTEIN KINASE DOMAIN-CONTAINING PROTEIN-RELATED"/>
    <property type="match status" value="1"/>
</dbReference>
<evidence type="ECO:0000256" key="3">
    <source>
        <dbReference type="ARBA" id="ARBA00022679"/>
    </source>
</evidence>
<evidence type="ECO:0000259" key="11">
    <source>
        <dbReference type="PROSITE" id="PS50011"/>
    </source>
</evidence>
<dbReference type="FunFam" id="1.10.510.10:FF:000275">
    <property type="entry name" value="SRSF protein kinase 2 isoform X3"/>
    <property type="match status" value="1"/>
</dbReference>
<keyword evidence="6" id="KW-0067">ATP-binding</keyword>
<gene>
    <name evidence="12" type="ORF">X798_03397</name>
</gene>
<feature type="region of interest" description="Disordered" evidence="10">
    <location>
        <begin position="80"/>
        <end position="125"/>
    </location>
</feature>
<dbReference type="InterPro" id="IPR011009">
    <property type="entry name" value="Kinase-like_dom_sf"/>
</dbReference>
<dbReference type="GO" id="GO:0000245">
    <property type="term" value="P:spliceosomal complex assembly"/>
    <property type="evidence" value="ECO:0007669"/>
    <property type="project" value="TreeGrafter"/>
</dbReference>
<keyword evidence="13" id="KW-1185">Reference proteome</keyword>
<dbReference type="EC" id="2.7.11.1" evidence="1"/>
<keyword evidence="5" id="KW-0418">Kinase</keyword>
<dbReference type="OrthoDB" id="2649at2759"/>
<dbReference type="GO" id="GO:0005634">
    <property type="term" value="C:nucleus"/>
    <property type="evidence" value="ECO:0007669"/>
    <property type="project" value="TreeGrafter"/>
</dbReference>
<evidence type="ECO:0000313" key="13">
    <source>
        <dbReference type="Proteomes" id="UP000242913"/>
    </source>
</evidence>
<reference evidence="12 13" key="1">
    <citation type="submission" date="2015-12" db="EMBL/GenBank/DDBJ databases">
        <title>Draft genome of the nematode, Onchocerca flexuosa.</title>
        <authorList>
            <person name="Mitreva M."/>
        </authorList>
    </citation>
    <scope>NUCLEOTIDE SEQUENCE [LARGE SCALE GENOMIC DNA]</scope>
    <source>
        <strain evidence="12">Red Deer</strain>
    </source>
</reference>
<keyword evidence="3" id="KW-0808">Transferase</keyword>
<protein>
    <recommendedName>
        <fullName evidence="1">non-specific serine/threonine protein kinase</fullName>
        <ecNumber evidence="1">2.7.11.1</ecNumber>
    </recommendedName>
</protein>
<feature type="region of interest" description="Disordered" evidence="10">
    <location>
        <begin position="556"/>
        <end position="622"/>
    </location>
</feature>
<organism evidence="12 13">
    <name type="scientific">Onchocerca flexuosa</name>
    <dbReference type="NCBI Taxonomy" id="387005"/>
    <lineage>
        <taxon>Eukaryota</taxon>
        <taxon>Metazoa</taxon>
        <taxon>Ecdysozoa</taxon>
        <taxon>Nematoda</taxon>
        <taxon>Chromadorea</taxon>
        <taxon>Rhabditida</taxon>
        <taxon>Spirurina</taxon>
        <taxon>Spiruromorpha</taxon>
        <taxon>Filarioidea</taxon>
        <taxon>Onchocercidae</taxon>
        <taxon>Onchocerca</taxon>
    </lineage>
</organism>
<dbReference type="Gene3D" id="1.10.510.10">
    <property type="entry name" value="Transferase(Phosphotransferase) domain 1"/>
    <property type="match status" value="2"/>
</dbReference>
<dbReference type="PROSITE" id="PS00108">
    <property type="entry name" value="PROTEIN_KINASE_ST"/>
    <property type="match status" value="1"/>
</dbReference>
<feature type="region of interest" description="Disordered" evidence="10">
    <location>
        <begin position="467"/>
        <end position="493"/>
    </location>
</feature>
<dbReference type="SMART" id="SM00220">
    <property type="entry name" value="S_TKc"/>
    <property type="match status" value="1"/>
</dbReference>
<keyword evidence="2" id="KW-0723">Serine/threonine-protein kinase</keyword>
<dbReference type="Gene3D" id="3.30.200.20">
    <property type="entry name" value="Phosphorylase Kinase, domain 1"/>
    <property type="match status" value="1"/>
</dbReference>
<dbReference type="SUPFAM" id="SSF56112">
    <property type="entry name" value="Protein kinase-like (PK-like)"/>
    <property type="match status" value="1"/>
</dbReference>
<feature type="region of interest" description="Disordered" evidence="10">
    <location>
        <begin position="1248"/>
        <end position="1321"/>
    </location>
</feature>
<dbReference type="FunFam" id="3.30.200.20:FF:000163">
    <property type="entry name" value="SRSF protein kinase 2 isoform X1"/>
    <property type="match status" value="1"/>
</dbReference>
<evidence type="ECO:0000313" key="12">
    <source>
        <dbReference type="EMBL" id="OZC09441.1"/>
    </source>
</evidence>
<keyword evidence="9" id="KW-0175">Coiled coil</keyword>
<sequence length="1321" mass="147796">MFILMLSRWYNTLRPRQKDVKQETMNLMMLKENEEKDEYSEEKQEISPWIATDSKILLSRVPSSTVPEVAKFSGLTNSRFRSDEINSDDDNDTDEFLSDYATPYGSINESEQHTSNDESPPTSAKRELQIVEESIVNGNSRKWNEKSVDSIRMKREFVTKITSFMNTLDLTQQKQHEAVMRHEHINVLEKNEHHLQQVVPSLQRLSSLSAIAPRHDDESLTDSLLSYGTESASEAPKNSKSSRLAYSLESLATLLPSRRNPFLMLNNTQQAPNSYLHVSAPLNINCSEIGTSDNSNLRRNFYVSDTVLLPYFKASQVKNRFLYSVGMKKSSSTTNFECDIEKRLLGRKSEVRNEQFSHGLDMVLSVNEEGNMNANSTYSNLSSEPSFYDGDSSIHINPESAASDFGSYISICQNNIENTEFMVISDFNERIYDAKAFNLIPEDNNLFLSYYDTLLENGNDRETPLIFSSSGNENKTRETAAATTAGNNSNDDAAKLKKSKTFDGSISMGTHKLLTESEDAASSLTNSTKTFGNGVLQQNHPIIPLPASKSINLHGANHQFPCTPSSGTKLMLPDDPYNGPSVGSPSAGSESAYGDDEMEREQEEVLGSDDEEQEDPKDYRKGGYHPVAIGDVFNGRYHVIRKMGWGHFSTVWLCWDTAQMRFVAMKIVKSAEHYTEAALDEIKLLMAVRNADENDLFRERVVQLLDEFSVTGVNGTHVCMVFEVLGCNLLKLIIRSNYQGLPLEQVRVIVKQVLEGLQYLHEKCQIIHTDIKPENVLVTMTHEQVRRIAAEAILSGKMGFKLSGSAVSTAPQHMVKKVEEAMSKNKKKKLKKKRKKQRELLEQQLVQMEGLTVDPNIVLASLNSEERNKLLGKQHSNGCNASNSNRYAIPELLRSAAMTAAKMPSGNNASMSARLHDNSGTNGIIRSCASHSVSAKPTAATTEALCNTTYLSIDEEYRNNQLKSEIVATKAEDVQINDFIGKDTSICSSARQNQRAPVEISVENLALKAVEVEDATEDPLLSPVSDSDLVVEGPLRFLPRMDSDARSEIEMKESALQLLLEKDGLSPRHVEPDYLNPATEINVKLADLGNACWTHHHFTEDIQTRQYRSLEVLIGAGYGPPADIWSTACMAFELATGDYLFEPHSGDTYSRDEDHLAHIIELLGTISPRIYKKGAHWREFFDKHGRLLHIHQLKPWSLVEVLTQKYDWPIESAGQFASFLIPMLAFDQDERATARQCLQHDWLKPNGGKPLRAVEKQQAQESSQKQKQPSILDPSPLDESSELGGDSDNAEGEEYFVTNEMHATSLVKESQQSVSTNGGKV</sequence>
<dbReference type="PANTHER" id="PTHR47634:SF9">
    <property type="entry name" value="PROTEIN KINASE DOMAIN-CONTAINING PROTEIN-RELATED"/>
    <property type="match status" value="1"/>
</dbReference>
<dbReference type="FunFam" id="1.10.510.10:FF:000642">
    <property type="entry name" value="Serine/threonine-protein kinase srpk2"/>
    <property type="match status" value="1"/>
</dbReference>